<dbReference type="EMBL" id="CAJOBJ010222036">
    <property type="protein sequence ID" value="CAF5035272.1"/>
    <property type="molecule type" value="Genomic_DNA"/>
</dbReference>
<reference evidence="1" key="1">
    <citation type="submission" date="2021-02" db="EMBL/GenBank/DDBJ databases">
        <authorList>
            <person name="Nowell W R."/>
        </authorList>
    </citation>
    <scope>NUCLEOTIDE SEQUENCE</scope>
</reference>
<proteinExistence type="predicted"/>
<sequence>IEINVTMADISVKNLAADFPISAEALKSNATVRRPLSIIQ</sequence>
<evidence type="ECO:0000313" key="2">
    <source>
        <dbReference type="Proteomes" id="UP000681720"/>
    </source>
</evidence>
<name>A0A8S3DR96_9BILA</name>
<comment type="caution">
    <text evidence="1">The sequence shown here is derived from an EMBL/GenBank/DDBJ whole genome shotgun (WGS) entry which is preliminary data.</text>
</comment>
<gene>
    <name evidence="1" type="ORF">GIL414_LOCUS59123</name>
</gene>
<accession>A0A8S3DR96</accession>
<feature type="non-terminal residue" evidence="1">
    <location>
        <position position="1"/>
    </location>
</feature>
<evidence type="ECO:0000313" key="1">
    <source>
        <dbReference type="EMBL" id="CAF5035272.1"/>
    </source>
</evidence>
<dbReference type="Proteomes" id="UP000681720">
    <property type="component" value="Unassembled WGS sequence"/>
</dbReference>
<organism evidence="1 2">
    <name type="scientific">Rotaria magnacalcarata</name>
    <dbReference type="NCBI Taxonomy" id="392030"/>
    <lineage>
        <taxon>Eukaryota</taxon>
        <taxon>Metazoa</taxon>
        <taxon>Spiralia</taxon>
        <taxon>Gnathifera</taxon>
        <taxon>Rotifera</taxon>
        <taxon>Eurotatoria</taxon>
        <taxon>Bdelloidea</taxon>
        <taxon>Philodinida</taxon>
        <taxon>Philodinidae</taxon>
        <taxon>Rotaria</taxon>
    </lineage>
</organism>
<protein>
    <submittedName>
        <fullName evidence="1">Uncharacterized protein</fullName>
    </submittedName>
</protein>
<dbReference type="AlphaFoldDB" id="A0A8S3DR96"/>